<accession>A0A0A8B3B3</accession>
<evidence type="ECO:0000259" key="3">
    <source>
        <dbReference type="PROSITE" id="PS51831"/>
    </source>
</evidence>
<feature type="domain" description="HD" evidence="3">
    <location>
        <begin position="77"/>
        <end position="208"/>
    </location>
</feature>
<dbReference type="KEGG" id="cbac:JI75_03415"/>
<feature type="compositionally biased region" description="Basic and acidic residues" evidence="2">
    <location>
        <begin position="1"/>
        <end position="17"/>
    </location>
</feature>
<evidence type="ECO:0000256" key="1">
    <source>
        <dbReference type="ARBA" id="ARBA00022801"/>
    </source>
</evidence>
<keyword evidence="1 4" id="KW-0378">Hydrolase</keyword>
<dbReference type="Gene3D" id="1.10.3210.10">
    <property type="entry name" value="Hypothetical protein af1432"/>
    <property type="match status" value="1"/>
</dbReference>
<dbReference type="NCBIfam" id="TIGR01353">
    <property type="entry name" value="dGTP_triPase"/>
    <property type="match status" value="1"/>
</dbReference>
<dbReference type="CDD" id="cd00077">
    <property type="entry name" value="HDc"/>
    <property type="match status" value="1"/>
</dbReference>
<name>A0A0A8B3B3_9ACTN</name>
<dbReference type="PROSITE" id="PS51831">
    <property type="entry name" value="HD"/>
    <property type="match status" value="1"/>
</dbReference>
<dbReference type="InterPro" id="IPR006261">
    <property type="entry name" value="dGTPase"/>
</dbReference>
<dbReference type="GO" id="GO:0016793">
    <property type="term" value="F:triphosphoric monoester hydrolase activity"/>
    <property type="evidence" value="ECO:0007669"/>
    <property type="project" value="InterPro"/>
</dbReference>
<organism evidence="4 5">
    <name type="scientific">Berryella intestinalis</name>
    <dbReference type="NCBI Taxonomy" id="1531429"/>
    <lineage>
        <taxon>Bacteria</taxon>
        <taxon>Bacillati</taxon>
        <taxon>Actinomycetota</taxon>
        <taxon>Coriobacteriia</taxon>
        <taxon>Eggerthellales</taxon>
        <taxon>Eggerthellaceae</taxon>
        <taxon>Berryella</taxon>
    </lineage>
</organism>
<keyword evidence="5" id="KW-1185">Reference proteome</keyword>
<feature type="compositionally biased region" description="Basic and acidic residues" evidence="2">
    <location>
        <begin position="27"/>
        <end position="39"/>
    </location>
</feature>
<protein>
    <submittedName>
        <fullName evidence="4">Deoxyguanosinetriphosphate triphosphohydrolase</fullName>
    </submittedName>
</protein>
<dbReference type="Proteomes" id="UP000031121">
    <property type="component" value="Chromosome"/>
</dbReference>
<dbReference type="PANTHER" id="PTHR35795">
    <property type="entry name" value="SLR1885 PROTEIN"/>
    <property type="match status" value="1"/>
</dbReference>
<dbReference type="RefSeq" id="WP_039688743.1">
    <property type="nucleotide sequence ID" value="NZ_CP009302.1"/>
</dbReference>
<dbReference type="InterPro" id="IPR026875">
    <property type="entry name" value="PHydrolase_assoc_dom"/>
</dbReference>
<sequence length="359" mass="39601">MRVTRREDQELREREVLGGDATLSSESEGRDRSSAPDILRNDFQRDRDKILHSKAFRRLSHKTQVFLAVEGDHYRTRLTHTLEVSQISRTVARALSLNEDLTEAIALGHDLGHTPFGHAGEAALSDCLARREGLVLDGPSFAGSGDRSHLLFQHNRQSLRVVEAIENGGAGLNLTAEVRDGIVCHSGNLRAETLEGRVVAVSDRIAYVNHDIDDAIRAGLLSKADLPESTRAVIGKDHSERIESLVLDLVETSAEFGDIRMSDPMWAAMMELRSFLFDSVYTSSAVKTEADKASRLIGLLFEHYVEHPGEVPGEYRDIAGGDAVVAAVDYIAGMTDRFARDSFHDIFSPRSLRANELAS</sequence>
<dbReference type="SMART" id="SM00471">
    <property type="entry name" value="HDc"/>
    <property type="match status" value="1"/>
</dbReference>
<feature type="region of interest" description="Disordered" evidence="2">
    <location>
        <begin position="1"/>
        <end position="39"/>
    </location>
</feature>
<dbReference type="InterPro" id="IPR003607">
    <property type="entry name" value="HD/PDEase_dom"/>
</dbReference>
<dbReference type="HOGENOM" id="CLU_028163_1_1_11"/>
<gene>
    <name evidence="4" type="ORF">JI75_03415</name>
</gene>
<evidence type="ECO:0000313" key="5">
    <source>
        <dbReference type="Proteomes" id="UP000031121"/>
    </source>
</evidence>
<proteinExistence type="predicted"/>
<dbReference type="Pfam" id="PF01966">
    <property type="entry name" value="HD"/>
    <property type="match status" value="1"/>
</dbReference>
<dbReference type="Pfam" id="PF13286">
    <property type="entry name" value="HD_assoc"/>
    <property type="match status" value="1"/>
</dbReference>
<dbReference type="EMBL" id="CP009302">
    <property type="protein sequence ID" value="AJC11859.1"/>
    <property type="molecule type" value="Genomic_DNA"/>
</dbReference>
<dbReference type="InterPro" id="IPR051094">
    <property type="entry name" value="Diverse_Catalytic_Enzymes"/>
</dbReference>
<dbReference type="SUPFAM" id="SSF109604">
    <property type="entry name" value="HD-domain/PDEase-like"/>
    <property type="match status" value="1"/>
</dbReference>
<evidence type="ECO:0000313" key="4">
    <source>
        <dbReference type="EMBL" id="AJC11859.1"/>
    </source>
</evidence>
<dbReference type="InterPro" id="IPR006674">
    <property type="entry name" value="HD_domain"/>
</dbReference>
<reference evidence="4" key="1">
    <citation type="journal article" date="2015" name="Genome Announc.">
        <title>Complete Genome Sequence of Coriobacteriaceae Strain 68-1-3, a Novel Mucus-Degrading Isolate from the Swine Intestinal Tract.</title>
        <authorList>
            <person name="Looft T."/>
            <person name="Bayles D.O."/>
            <person name="Alt D.P."/>
            <person name="Stanton T.B."/>
        </authorList>
    </citation>
    <scope>NUCLEOTIDE SEQUENCE [LARGE SCALE GENOMIC DNA]</scope>
    <source>
        <strain evidence="4">68-1-3</strain>
    </source>
</reference>
<dbReference type="OrthoDB" id="9803619at2"/>
<dbReference type="PANTHER" id="PTHR35795:SF1">
    <property type="entry name" value="BIS(5'-NUCLEOSYL)-TETRAPHOSPHATASE, SYMMETRICAL"/>
    <property type="match status" value="1"/>
</dbReference>
<evidence type="ECO:0000256" key="2">
    <source>
        <dbReference type="SAM" id="MobiDB-lite"/>
    </source>
</evidence>
<dbReference type="AlphaFoldDB" id="A0A0A8B3B3"/>
<dbReference type="STRING" id="1531429.JI75_03415"/>